<reference evidence="3 4" key="1">
    <citation type="submission" date="2016-07" db="EMBL/GenBank/DDBJ databases">
        <title>Pervasive Adenine N6-methylation of Active Genes in Fungi.</title>
        <authorList>
            <consortium name="DOE Joint Genome Institute"/>
            <person name="Mondo S.J."/>
            <person name="Dannebaum R.O."/>
            <person name="Kuo R.C."/>
            <person name="Labutti K."/>
            <person name="Haridas S."/>
            <person name="Kuo A."/>
            <person name="Salamov A."/>
            <person name="Ahrendt S.R."/>
            <person name="Lipzen A."/>
            <person name="Sullivan W."/>
            <person name="Andreopoulos W.B."/>
            <person name="Clum A."/>
            <person name="Lindquist E."/>
            <person name="Daum C."/>
            <person name="Ramamoorthy G.K."/>
            <person name="Gryganskyi A."/>
            <person name="Culley D."/>
            <person name="Magnuson J.K."/>
            <person name="James T.Y."/>
            <person name="O'Malley M.A."/>
            <person name="Stajich J.E."/>
            <person name="Spatafora J.W."/>
            <person name="Visel A."/>
            <person name="Grigoriev I.V."/>
        </authorList>
    </citation>
    <scope>NUCLEOTIDE SEQUENCE [LARGE SCALE GENOMIC DNA]</scope>
    <source>
        <strain evidence="3 4">CBS 115471</strain>
    </source>
</reference>
<evidence type="ECO:0000313" key="2">
    <source>
        <dbReference type="EMBL" id="ORX88909.1"/>
    </source>
</evidence>
<comment type="caution">
    <text evidence="3">The sequence shown here is derived from an EMBL/GenBank/DDBJ whole genome shotgun (WGS) entry which is preliminary data.</text>
</comment>
<evidence type="ECO:0000259" key="1">
    <source>
        <dbReference type="SMART" id="SM01111"/>
    </source>
</evidence>
<dbReference type="PANTHER" id="PTHR42076">
    <property type="entry name" value="CYANOVIRIN-N HOMOLOG"/>
    <property type="match status" value="1"/>
</dbReference>
<accession>A0A1Y1Z2R0</accession>
<dbReference type="AlphaFoldDB" id="A0A1Y1Z2R0"/>
<evidence type="ECO:0000313" key="3">
    <source>
        <dbReference type="EMBL" id="ORY04582.1"/>
    </source>
</evidence>
<dbReference type="EMBL" id="MCFA01000703">
    <property type="protein sequence ID" value="ORX88909.1"/>
    <property type="molecule type" value="Genomic_DNA"/>
</dbReference>
<dbReference type="SUPFAM" id="SSF51322">
    <property type="entry name" value="Cyanovirin-N"/>
    <property type="match status" value="1"/>
</dbReference>
<feature type="domain" description="Cyanovirin-N" evidence="1">
    <location>
        <begin position="2"/>
        <end position="105"/>
    </location>
</feature>
<dbReference type="Pfam" id="PF08881">
    <property type="entry name" value="CVNH"/>
    <property type="match status" value="1"/>
</dbReference>
<evidence type="ECO:0000313" key="4">
    <source>
        <dbReference type="Proteomes" id="UP000193144"/>
    </source>
</evidence>
<dbReference type="Proteomes" id="UP000193144">
    <property type="component" value="Unassembled WGS sequence"/>
</dbReference>
<proteinExistence type="predicted"/>
<dbReference type="EMBL" id="MCFA01000134">
    <property type="protein sequence ID" value="ORY04582.1"/>
    <property type="molecule type" value="Genomic_DNA"/>
</dbReference>
<dbReference type="Gene3D" id="2.30.60.10">
    <property type="entry name" value="Cyanovirin-N"/>
    <property type="match status" value="1"/>
</dbReference>
<name>A0A1Y1Z2R0_9PLEO</name>
<sequence>MSFHTTAENIRVDDNRFLRARLTNGDGEWVDAEIDLNNCLGNSNGQFVWGGSGFADSCESVSFNLEGGDNVPILRARLIDGDGNAVDADVNLAERIENQGGQFVVV</sequence>
<keyword evidence="4" id="KW-1185">Reference proteome</keyword>
<dbReference type="SMART" id="SM01111">
    <property type="entry name" value="CVNH"/>
    <property type="match status" value="1"/>
</dbReference>
<organism evidence="3 4">
    <name type="scientific">Clohesyomyces aquaticus</name>
    <dbReference type="NCBI Taxonomy" id="1231657"/>
    <lineage>
        <taxon>Eukaryota</taxon>
        <taxon>Fungi</taxon>
        <taxon>Dikarya</taxon>
        <taxon>Ascomycota</taxon>
        <taxon>Pezizomycotina</taxon>
        <taxon>Dothideomycetes</taxon>
        <taxon>Pleosporomycetidae</taxon>
        <taxon>Pleosporales</taxon>
        <taxon>Lindgomycetaceae</taxon>
        <taxon>Clohesyomyces</taxon>
    </lineage>
</organism>
<protein>
    <submittedName>
        <fullName evidence="3">Cyanovirin-N</fullName>
    </submittedName>
</protein>
<dbReference type="InterPro" id="IPR011058">
    <property type="entry name" value="Cyanovirin-N"/>
</dbReference>
<gene>
    <name evidence="3" type="ORF">BCR34DRAFT_520067</name>
    <name evidence="2" type="ORF">BCR34DRAFT_581899</name>
</gene>
<dbReference type="InterPro" id="IPR036673">
    <property type="entry name" value="Cyanovirin-N_sf"/>
</dbReference>
<dbReference type="OrthoDB" id="2441380at2759"/>
<dbReference type="PANTHER" id="PTHR42076:SF1">
    <property type="entry name" value="CYANOVIRIN-N DOMAIN-CONTAINING PROTEIN"/>
    <property type="match status" value="1"/>
</dbReference>
<dbReference type="STRING" id="1231657.A0A1Y1Z2R0"/>